<evidence type="ECO:0000313" key="2">
    <source>
        <dbReference type="Proteomes" id="UP000696573"/>
    </source>
</evidence>
<dbReference type="AlphaFoldDB" id="A0A9N9YW66"/>
<evidence type="ECO:0000313" key="1">
    <source>
        <dbReference type="EMBL" id="CAH0035887.1"/>
    </source>
</evidence>
<accession>A0A9N9YW66</accession>
<name>A0A9N9YW66_9HYPO</name>
<feature type="non-terminal residue" evidence="1">
    <location>
        <position position="107"/>
    </location>
</feature>
<comment type="caution">
    <text evidence="1">The sequence shown here is derived from an EMBL/GenBank/DDBJ whole genome shotgun (WGS) entry which is preliminary data.</text>
</comment>
<keyword evidence="2" id="KW-1185">Reference proteome</keyword>
<sequence length="107" mass="11571">MALPPRVHEHVVPRRPSAAVYRRHVLLTPPAITGIVKHDGDECLAYSPFGALCSLGLAASLFQKRTLVTNRSSKGEGRKEMLILRMTSSPVLFTLGAVPPVASERGL</sequence>
<gene>
    <name evidence="1" type="ORF">CRHIZ90672A_00015277</name>
</gene>
<reference evidence="1" key="1">
    <citation type="submission" date="2021-10" db="EMBL/GenBank/DDBJ databases">
        <authorList>
            <person name="Piombo E."/>
        </authorList>
    </citation>
    <scope>NUCLEOTIDE SEQUENCE</scope>
</reference>
<protein>
    <submittedName>
        <fullName evidence="1">Uncharacterized protein</fullName>
    </submittedName>
</protein>
<dbReference type="Proteomes" id="UP000696573">
    <property type="component" value="Unassembled WGS sequence"/>
</dbReference>
<organism evidence="1 2">
    <name type="scientific">Clonostachys rhizophaga</name>
    <dbReference type="NCBI Taxonomy" id="160324"/>
    <lineage>
        <taxon>Eukaryota</taxon>
        <taxon>Fungi</taxon>
        <taxon>Dikarya</taxon>
        <taxon>Ascomycota</taxon>
        <taxon>Pezizomycotina</taxon>
        <taxon>Sordariomycetes</taxon>
        <taxon>Hypocreomycetidae</taxon>
        <taxon>Hypocreales</taxon>
        <taxon>Bionectriaceae</taxon>
        <taxon>Clonostachys</taxon>
    </lineage>
</organism>
<proteinExistence type="predicted"/>
<dbReference type="EMBL" id="CABFNQ020000756">
    <property type="protein sequence ID" value="CAH0035887.1"/>
    <property type="molecule type" value="Genomic_DNA"/>
</dbReference>